<protein>
    <submittedName>
        <fullName evidence="3">Uncharacterized protein</fullName>
    </submittedName>
</protein>
<reference evidence="3" key="1">
    <citation type="submission" date="2020-10" db="EMBL/GenBank/DDBJ databases">
        <authorList>
            <person name="Gilroy R."/>
        </authorList>
    </citation>
    <scope>NUCLEOTIDE SEQUENCE</scope>
    <source>
        <strain evidence="3">CHK178-757</strain>
    </source>
</reference>
<keyword evidence="1" id="KW-0175">Coiled coil</keyword>
<sequence>MGFLDRFKKEPEKTQKQILAEEKAQAAGVRAKSENLLAVMKKVNLFDPTGRIPKEDVQRYKVILDNLSDRLDKASVSVLDTQRMDEQMVWLTEHLEIAVREGRGDTAERIIKALMYGVGRGHEPIPASDASKAPQIIREREDRLNKYITTVEFSEKIDERTHSIEMQQERYDKAKAQFKEAYAKVKQEMRENPHLVEMIDQYGEKVKDINVDAFKLALKYRETQKLYKDLDMLKKQMAVNETTINSCLNIIRSVENALTELATPVTQEMQDRIIQQEAQFRNHLVELQKQITELNDLSDRFNYAIDEVFSSPVMGDYIIDAAMRFQEMEDELAAEEAGRQRGRELMRQQELNNENSENQEQRILNS</sequence>
<feature type="coiled-coil region" evidence="1">
    <location>
        <begin position="164"/>
        <end position="191"/>
    </location>
</feature>
<reference evidence="3" key="2">
    <citation type="journal article" date="2021" name="PeerJ">
        <title>Extensive microbial diversity within the chicken gut microbiome revealed by metagenomics and culture.</title>
        <authorList>
            <person name="Gilroy R."/>
            <person name="Ravi A."/>
            <person name="Getino M."/>
            <person name="Pursley I."/>
            <person name="Horton D.L."/>
            <person name="Alikhan N.F."/>
            <person name="Baker D."/>
            <person name="Gharbi K."/>
            <person name="Hall N."/>
            <person name="Watson M."/>
            <person name="Adriaenssens E.M."/>
            <person name="Foster-Nyarko E."/>
            <person name="Jarju S."/>
            <person name="Secka A."/>
            <person name="Antonio M."/>
            <person name="Oren A."/>
            <person name="Chaudhuri R.R."/>
            <person name="La Ragione R."/>
            <person name="Hildebrand F."/>
            <person name="Pallen M.J."/>
        </authorList>
    </citation>
    <scope>NUCLEOTIDE SEQUENCE</scope>
    <source>
        <strain evidence="3">CHK178-757</strain>
    </source>
</reference>
<evidence type="ECO:0000256" key="2">
    <source>
        <dbReference type="SAM" id="MobiDB-lite"/>
    </source>
</evidence>
<comment type="caution">
    <text evidence="3">The sequence shown here is derived from an EMBL/GenBank/DDBJ whole genome shotgun (WGS) entry which is preliminary data.</text>
</comment>
<name>A0A9D1JQK6_9FIRM</name>
<organism evidence="3 4">
    <name type="scientific">Candidatus Scybalocola faecigallinarum</name>
    <dbReference type="NCBI Taxonomy" id="2840941"/>
    <lineage>
        <taxon>Bacteria</taxon>
        <taxon>Bacillati</taxon>
        <taxon>Bacillota</taxon>
        <taxon>Clostridia</taxon>
        <taxon>Lachnospirales</taxon>
        <taxon>Lachnospiraceae</taxon>
        <taxon>Lachnospiraceae incertae sedis</taxon>
        <taxon>Candidatus Scybalocola (ex Gilroy et al. 2021)</taxon>
    </lineage>
</organism>
<dbReference type="EMBL" id="DVIT01000016">
    <property type="protein sequence ID" value="HIS46829.1"/>
    <property type="molecule type" value="Genomic_DNA"/>
</dbReference>
<evidence type="ECO:0000313" key="3">
    <source>
        <dbReference type="EMBL" id="HIS46829.1"/>
    </source>
</evidence>
<accession>A0A9D1JQK6</accession>
<dbReference type="Proteomes" id="UP000823927">
    <property type="component" value="Unassembled WGS sequence"/>
</dbReference>
<feature type="compositionally biased region" description="Low complexity" evidence="2">
    <location>
        <begin position="348"/>
        <end position="358"/>
    </location>
</feature>
<dbReference type="AlphaFoldDB" id="A0A9D1JQK6"/>
<evidence type="ECO:0000256" key="1">
    <source>
        <dbReference type="SAM" id="Coils"/>
    </source>
</evidence>
<gene>
    <name evidence="3" type="ORF">IAB46_04550</name>
</gene>
<feature type="region of interest" description="Disordered" evidence="2">
    <location>
        <begin position="347"/>
        <end position="366"/>
    </location>
</feature>
<proteinExistence type="predicted"/>
<evidence type="ECO:0000313" key="4">
    <source>
        <dbReference type="Proteomes" id="UP000823927"/>
    </source>
</evidence>